<feature type="binding site" evidence="11">
    <location>
        <position position="108"/>
    </location>
    <ligand>
        <name>S-adenosyl-L-methionine</name>
        <dbReference type="ChEBI" id="CHEBI:59789"/>
    </ligand>
</feature>
<proteinExistence type="inferred from homology"/>
<gene>
    <name evidence="13" type="ORF">APZ42_024064</name>
</gene>
<keyword evidence="5 11" id="KW-0949">S-adenosyl-L-methionine</keyword>
<dbReference type="InterPro" id="IPR029063">
    <property type="entry name" value="SAM-dependent_MTases_sf"/>
</dbReference>
<dbReference type="InterPro" id="IPR023165">
    <property type="entry name" value="rRNA_Ade_diMease-like_C"/>
</dbReference>
<evidence type="ECO:0000256" key="5">
    <source>
        <dbReference type="ARBA" id="ARBA00022691"/>
    </source>
</evidence>
<evidence type="ECO:0000256" key="4">
    <source>
        <dbReference type="ARBA" id="ARBA00022679"/>
    </source>
</evidence>
<keyword evidence="6 11" id="KW-0694">RNA-binding</keyword>
<comment type="subcellular location">
    <subcellularLocation>
        <location evidence="1">Mitochondrion</location>
    </subcellularLocation>
</comment>
<dbReference type="PANTHER" id="PTHR11727">
    <property type="entry name" value="DIMETHYLADENOSINE TRANSFERASE"/>
    <property type="match status" value="1"/>
</dbReference>
<dbReference type="FunFam" id="3.40.50.150:FF:000109">
    <property type="entry name" value="rRNA adenine N(6)-methyltransferase"/>
    <property type="match status" value="1"/>
</dbReference>
<evidence type="ECO:0000313" key="14">
    <source>
        <dbReference type="Proteomes" id="UP000076858"/>
    </source>
</evidence>
<protein>
    <recommendedName>
        <fullName evidence="12">rRNA adenine N(6)-methyltransferase</fullName>
        <ecNumber evidence="12">2.1.1.-</ecNumber>
    </recommendedName>
</protein>
<feature type="binding site" evidence="11">
    <location>
        <position position="35"/>
    </location>
    <ligand>
        <name>S-adenosyl-L-methionine</name>
        <dbReference type="ChEBI" id="CHEBI:59789"/>
    </ligand>
</feature>
<dbReference type="SUPFAM" id="SSF53335">
    <property type="entry name" value="S-adenosyl-L-methionine-dependent methyltransferases"/>
    <property type="match status" value="1"/>
</dbReference>
<dbReference type="Gene3D" id="3.40.50.150">
    <property type="entry name" value="Vaccinia Virus protein VP39"/>
    <property type="match status" value="1"/>
</dbReference>
<evidence type="ECO:0000313" key="13">
    <source>
        <dbReference type="EMBL" id="KZS11327.1"/>
    </source>
</evidence>
<dbReference type="InterPro" id="IPR020598">
    <property type="entry name" value="rRNA_Ade_methylase_Trfase_N"/>
</dbReference>
<comment type="similarity">
    <text evidence="11 12">Belongs to the class I-like SAM-binding methyltransferase superfamily. rRNA adenine N(6)-methyltransferase family.</text>
</comment>
<evidence type="ECO:0000256" key="9">
    <source>
        <dbReference type="ARBA" id="ARBA00023128"/>
    </source>
</evidence>
<dbReference type="Gene3D" id="1.10.8.100">
    <property type="entry name" value="Ribosomal RNA adenine dimethylase-like, domain 2"/>
    <property type="match status" value="1"/>
</dbReference>
<organism evidence="13 14">
    <name type="scientific">Daphnia magna</name>
    <dbReference type="NCBI Taxonomy" id="35525"/>
    <lineage>
        <taxon>Eukaryota</taxon>
        <taxon>Metazoa</taxon>
        <taxon>Ecdysozoa</taxon>
        <taxon>Arthropoda</taxon>
        <taxon>Crustacea</taxon>
        <taxon>Branchiopoda</taxon>
        <taxon>Diplostraca</taxon>
        <taxon>Cladocera</taxon>
        <taxon>Anomopoda</taxon>
        <taxon>Daphniidae</taxon>
        <taxon>Daphnia</taxon>
    </lineage>
</organism>
<feature type="binding site" evidence="11">
    <location>
        <position position="60"/>
    </location>
    <ligand>
        <name>S-adenosyl-L-methionine</name>
        <dbReference type="ChEBI" id="CHEBI:59789"/>
    </ligand>
</feature>
<evidence type="ECO:0000256" key="6">
    <source>
        <dbReference type="ARBA" id="ARBA00022884"/>
    </source>
</evidence>
<feature type="binding site" evidence="11">
    <location>
        <position position="138"/>
    </location>
    <ligand>
        <name>S-adenosyl-L-methionine</name>
        <dbReference type="ChEBI" id="CHEBI:59789"/>
    </ligand>
</feature>
<evidence type="ECO:0000256" key="7">
    <source>
        <dbReference type="ARBA" id="ARBA00022946"/>
    </source>
</evidence>
<dbReference type="GO" id="GO:0005759">
    <property type="term" value="C:mitochondrial matrix"/>
    <property type="evidence" value="ECO:0007669"/>
    <property type="project" value="TreeGrafter"/>
</dbReference>
<keyword evidence="9" id="KW-0496">Mitochondrion</keyword>
<feature type="binding site" evidence="11">
    <location>
        <position position="33"/>
    </location>
    <ligand>
        <name>S-adenosyl-L-methionine</name>
        <dbReference type="ChEBI" id="CHEBI:59789"/>
    </ligand>
</feature>
<feature type="binding site" evidence="11">
    <location>
        <position position="82"/>
    </location>
    <ligand>
        <name>S-adenosyl-L-methionine</name>
        <dbReference type="ChEBI" id="CHEBI:59789"/>
    </ligand>
</feature>
<dbReference type="EC" id="2.1.1.-" evidence="12"/>
<dbReference type="InterPro" id="IPR011530">
    <property type="entry name" value="rRNA_adenine_dimethylase"/>
</dbReference>
<evidence type="ECO:0000256" key="3">
    <source>
        <dbReference type="ARBA" id="ARBA00022603"/>
    </source>
</evidence>
<dbReference type="Proteomes" id="UP000076858">
    <property type="component" value="Unassembled WGS sequence"/>
</dbReference>
<keyword evidence="10" id="KW-0804">Transcription</keyword>
<evidence type="ECO:0000256" key="10">
    <source>
        <dbReference type="ARBA" id="ARBA00023163"/>
    </source>
</evidence>
<dbReference type="AlphaFoldDB" id="A0A0P5V7H4"/>
<keyword evidence="7" id="KW-0809">Transit peptide</keyword>
<dbReference type="NCBIfam" id="TIGR00755">
    <property type="entry name" value="ksgA"/>
    <property type="match status" value="1"/>
</dbReference>
<dbReference type="EMBL" id="LRGB01001581">
    <property type="protein sequence ID" value="KZS11327.1"/>
    <property type="molecule type" value="Genomic_DNA"/>
</dbReference>
<keyword evidence="14" id="KW-1185">Reference proteome</keyword>
<dbReference type="GO" id="GO:0003723">
    <property type="term" value="F:RNA binding"/>
    <property type="evidence" value="ECO:0007669"/>
    <property type="project" value="UniProtKB-UniRule"/>
</dbReference>
<sequence length="334" mass="37758">MSIPLISRLPPLPAVRDLLNLYRLQAVKQLSQNFLLDPKLTNKLVSAAGKITDGYVCEVGPGAGSLTRIILSRNVRQLIVVEKDKRFQPPLEMLAEASDDRMSVIWGDVLSHNLRNSFPQESSCDWNDVTPNIHIIGNLPFNIATPLIIKWLCSISERSDAWAHGRVRLTLTFQKEVAERMVAPIGTSERCRLSVMVQHLCHVQHKFTIPGRAFVPKPNVDVGVVHFTPLIVPKIKAPFSLVEKVARNTFSFRQKYCRRGLEMLFPASMRAEQVQTLLRLADVDGTLRPFELSIEEFDRLCQAYSVILEKFPSLARYNSRSTDGIDDILFAEQL</sequence>
<keyword evidence="8" id="KW-0805">Transcription regulation</keyword>
<comment type="caution">
    <text evidence="13">The sequence shown here is derived from an EMBL/GenBank/DDBJ whole genome shotgun (WGS) entry which is preliminary data.</text>
</comment>
<reference evidence="13 14" key="1">
    <citation type="submission" date="2016-03" db="EMBL/GenBank/DDBJ databases">
        <title>EvidentialGene: Evidence-directed Construction of Genes on Genomes.</title>
        <authorList>
            <person name="Gilbert D.G."/>
            <person name="Choi J.-H."/>
            <person name="Mockaitis K."/>
            <person name="Colbourne J."/>
            <person name="Pfrender M."/>
        </authorList>
    </citation>
    <scope>NUCLEOTIDE SEQUENCE [LARGE SCALE GENOMIC DNA]</scope>
    <source>
        <strain evidence="13 14">Xinb3</strain>
        <tissue evidence="13">Complete organism</tissue>
    </source>
</reference>
<dbReference type="GO" id="GO:0034246">
    <property type="term" value="F:mitochondrial transcription factor activity"/>
    <property type="evidence" value="ECO:0007669"/>
    <property type="project" value="TreeGrafter"/>
</dbReference>
<evidence type="ECO:0000256" key="1">
    <source>
        <dbReference type="ARBA" id="ARBA00004173"/>
    </source>
</evidence>
<keyword evidence="2 12" id="KW-0698">rRNA processing</keyword>
<dbReference type="PROSITE" id="PS51689">
    <property type="entry name" value="SAM_RNA_A_N6_MT"/>
    <property type="match status" value="1"/>
</dbReference>
<keyword evidence="3 11" id="KW-0489">Methyltransferase</keyword>
<dbReference type="PANTHER" id="PTHR11727:SF17">
    <property type="entry name" value="DIMETHYLADENOSINE TRANSFERASE 1, MITOCHONDRIAL"/>
    <property type="match status" value="1"/>
</dbReference>
<dbReference type="Pfam" id="PF00398">
    <property type="entry name" value="RrnaAD"/>
    <property type="match status" value="1"/>
</dbReference>
<name>A0A0P5V7H4_9CRUS</name>
<dbReference type="InterPro" id="IPR001737">
    <property type="entry name" value="KsgA/Erm"/>
</dbReference>
<evidence type="ECO:0000256" key="11">
    <source>
        <dbReference type="PROSITE-ProRule" id="PRU01026"/>
    </source>
</evidence>
<keyword evidence="4 11" id="KW-0808">Transferase</keyword>
<dbReference type="FunFam" id="1.10.8.100:FF:000006">
    <property type="entry name" value="rRNA adenine N(6)-methyltransferase"/>
    <property type="match status" value="1"/>
</dbReference>
<dbReference type="GO" id="GO:0000179">
    <property type="term" value="F:rRNA (adenine-N6,N6-)-dimethyltransferase activity"/>
    <property type="evidence" value="ECO:0007669"/>
    <property type="project" value="UniProtKB-UniRule"/>
</dbReference>
<dbReference type="GO" id="GO:0006391">
    <property type="term" value="P:transcription initiation at mitochondrial promoter"/>
    <property type="evidence" value="ECO:0007669"/>
    <property type="project" value="TreeGrafter"/>
</dbReference>
<accession>A0A0P5V7H4</accession>
<dbReference type="OrthoDB" id="16079at2759"/>
<evidence type="ECO:0000256" key="8">
    <source>
        <dbReference type="ARBA" id="ARBA00023015"/>
    </source>
</evidence>
<dbReference type="SMART" id="SM00650">
    <property type="entry name" value="rADc"/>
    <property type="match status" value="1"/>
</dbReference>
<evidence type="ECO:0000256" key="2">
    <source>
        <dbReference type="ARBA" id="ARBA00022552"/>
    </source>
</evidence>
<evidence type="ECO:0000256" key="12">
    <source>
        <dbReference type="RuleBase" id="RU362106"/>
    </source>
</evidence>
<dbReference type="STRING" id="35525.A0A0P5V7H4"/>